<organism evidence="2">
    <name type="scientific">Lyngbya confervoides BDU141951</name>
    <dbReference type="NCBI Taxonomy" id="1574623"/>
    <lineage>
        <taxon>Bacteria</taxon>
        <taxon>Bacillati</taxon>
        <taxon>Cyanobacteriota</taxon>
        <taxon>Cyanophyceae</taxon>
        <taxon>Oscillatoriophycideae</taxon>
        <taxon>Oscillatoriales</taxon>
        <taxon>Microcoleaceae</taxon>
        <taxon>Lyngbya</taxon>
    </lineage>
</organism>
<dbReference type="AlphaFoldDB" id="A0A8T6QW61"/>
<keyword evidence="1" id="KW-1133">Transmembrane helix</keyword>
<comment type="caution">
    <text evidence="2">The sequence shown here is derived from an EMBL/GenBank/DDBJ whole genome shotgun (WGS) entry which is preliminary data.</text>
</comment>
<gene>
    <name evidence="2" type="ORF">QQ91_021000</name>
</gene>
<feature type="transmembrane region" description="Helical" evidence="1">
    <location>
        <begin position="20"/>
        <end position="39"/>
    </location>
</feature>
<reference evidence="2" key="3">
    <citation type="submission" date="2020-02" db="EMBL/GenBank/DDBJ databases">
        <authorList>
            <person name="Sarangi A.N."/>
            <person name="Ghosh S."/>
            <person name="Mukherjee M."/>
            <person name="Tripathy S."/>
        </authorList>
    </citation>
    <scope>NUCLEOTIDE SEQUENCE</scope>
    <source>
        <strain evidence="2">BDU141951</strain>
    </source>
</reference>
<evidence type="ECO:0000313" key="2">
    <source>
        <dbReference type="EMBL" id="NEV69578.1"/>
    </source>
</evidence>
<evidence type="ECO:0000256" key="1">
    <source>
        <dbReference type="SAM" id="Phobius"/>
    </source>
</evidence>
<sequence length="50" mass="5714">MSTACLGTLSQVEVPLFAKPFLLLLPLQTAALAYVVWYWRERAPSPRRDH</sequence>
<reference evidence="2" key="1">
    <citation type="submission" date="2014-11" db="EMBL/GenBank/DDBJ databases">
        <authorList>
            <person name="Malar M.C."/>
            <person name="Sen D."/>
            <person name="Tripathy S."/>
        </authorList>
    </citation>
    <scope>NUCLEOTIDE SEQUENCE</scope>
    <source>
        <strain evidence="2">BDU141951</strain>
    </source>
</reference>
<protein>
    <submittedName>
        <fullName evidence="2">Uncharacterized protein</fullName>
    </submittedName>
</protein>
<proteinExistence type="predicted"/>
<reference evidence="2" key="2">
    <citation type="journal article" date="2015" name="Genome Announc.">
        <title>Draft Genome Sequence of Filamentous Marine Cyanobacterium Lyngbya confervoides Strain BDU141951.</title>
        <authorList>
            <person name="Chandrababunaidu M.M."/>
            <person name="Sen D."/>
            <person name="Tripathy S."/>
        </authorList>
    </citation>
    <scope>NUCLEOTIDE SEQUENCE</scope>
    <source>
        <strain evidence="2">BDU141951</strain>
    </source>
</reference>
<accession>A0A8T6QW61</accession>
<keyword evidence="1" id="KW-0472">Membrane</keyword>
<name>A0A8T6QW61_9CYAN</name>
<keyword evidence="1" id="KW-0812">Transmembrane</keyword>
<dbReference type="EMBL" id="JTHE02000003">
    <property type="protein sequence ID" value="NEV69578.1"/>
    <property type="molecule type" value="Genomic_DNA"/>
</dbReference>